<dbReference type="Proteomes" id="UP000309997">
    <property type="component" value="Unassembled WGS sequence"/>
</dbReference>
<gene>
    <name evidence="1" type="ORF">D5086_007965</name>
</gene>
<comment type="caution">
    <text evidence="1">The sequence shown here is derived from an EMBL/GenBank/DDBJ whole genome shotgun (WGS) entry which is preliminary data.</text>
</comment>
<accession>A0ACC4CGK0</accession>
<proteinExistence type="predicted"/>
<organism evidence="1 2">
    <name type="scientific">Populus alba</name>
    <name type="common">White poplar</name>
    <dbReference type="NCBI Taxonomy" id="43335"/>
    <lineage>
        <taxon>Eukaryota</taxon>
        <taxon>Viridiplantae</taxon>
        <taxon>Streptophyta</taxon>
        <taxon>Embryophyta</taxon>
        <taxon>Tracheophyta</taxon>
        <taxon>Spermatophyta</taxon>
        <taxon>Magnoliopsida</taxon>
        <taxon>eudicotyledons</taxon>
        <taxon>Gunneridae</taxon>
        <taxon>Pentapetalae</taxon>
        <taxon>rosids</taxon>
        <taxon>fabids</taxon>
        <taxon>Malpighiales</taxon>
        <taxon>Salicaceae</taxon>
        <taxon>Saliceae</taxon>
        <taxon>Populus</taxon>
    </lineage>
</organism>
<sequence length="225" mass="25232">MPSFWATAVLGRRIRIQNQKRAGKRTCKAKNGISLARKATPFCKSKSQIHREEQLSVDANEKARELKKVWSRLKTQCRTKHQHPLATPLSTGLYNPCRSHTSNTTAFSFQLLMPYPVTKHPSTMLEGKAVVGETDMLQTMQQDALHLAAKALDIFDVTESTDIARFIKKDFDRVHGPGWQCIVGMDFGSFVTHYHGCFIHFCIGNLAILLFKGLGREVVSSPGDC</sequence>
<dbReference type="EMBL" id="RCHU02000004">
    <property type="protein sequence ID" value="KAL3596328.1"/>
    <property type="molecule type" value="Genomic_DNA"/>
</dbReference>
<protein>
    <submittedName>
        <fullName evidence="1">Uncharacterized protein</fullName>
    </submittedName>
</protein>
<reference evidence="1 2" key="1">
    <citation type="journal article" date="2024" name="Plant Biotechnol. J.">
        <title>Genome and CRISPR/Cas9 system of a widespread forest tree (Populus alba) in the world.</title>
        <authorList>
            <person name="Liu Y.J."/>
            <person name="Jiang P.F."/>
            <person name="Han X.M."/>
            <person name="Li X.Y."/>
            <person name="Wang H.M."/>
            <person name="Wang Y.J."/>
            <person name="Wang X.X."/>
            <person name="Zeng Q.Y."/>
        </authorList>
    </citation>
    <scope>NUCLEOTIDE SEQUENCE [LARGE SCALE GENOMIC DNA]</scope>
    <source>
        <strain evidence="2">cv. PAL-ZL1</strain>
    </source>
</reference>
<keyword evidence="2" id="KW-1185">Reference proteome</keyword>
<evidence type="ECO:0000313" key="1">
    <source>
        <dbReference type="EMBL" id="KAL3596328.1"/>
    </source>
</evidence>
<evidence type="ECO:0000313" key="2">
    <source>
        <dbReference type="Proteomes" id="UP000309997"/>
    </source>
</evidence>
<name>A0ACC4CGK0_POPAL</name>